<protein>
    <submittedName>
        <fullName evidence="3">Prepilin-type N-terminal cleavage/methylation domain-containing protein</fullName>
    </submittedName>
</protein>
<dbReference type="EMBL" id="VUNS01000017">
    <property type="protein sequence ID" value="MST98300.1"/>
    <property type="molecule type" value="Genomic_DNA"/>
</dbReference>
<sequence>MKKNFTLIELLVVIAIIAILAGMLLPALGKARARGQASACLSNAKQIGLALSMYTNDNGDFLPNFSDGNPGSNPMKFTNPWHQALSGYIAPESVYKDPDDRISPEKGVWRCPGITPGEMEGTYWGGGYGANRTLMRYAYRNGSAEKQGSTKVGRIARPSITAAIGDSGRPVDVAGGQPLNYVAWMTWTTGPQSGSNWKMPSGGGPKSGTEQPAARHSGRANIVFADGHAESVAFAALNSLDNKDSYFCNYLY</sequence>
<name>A0A844G3F9_9BACT</name>
<dbReference type="RefSeq" id="WP_106054693.1">
    <property type="nucleotide sequence ID" value="NZ_DBFCGB010000224.1"/>
</dbReference>
<dbReference type="AlphaFoldDB" id="A0A844G3F9"/>
<accession>A0A844G3F9</accession>
<dbReference type="GO" id="GO:0015627">
    <property type="term" value="C:type II protein secretion system complex"/>
    <property type="evidence" value="ECO:0007669"/>
    <property type="project" value="InterPro"/>
</dbReference>
<dbReference type="Pfam" id="PF07963">
    <property type="entry name" value="N_methyl"/>
    <property type="match status" value="1"/>
</dbReference>
<keyword evidence="1" id="KW-0488">Methylation</keyword>
<dbReference type="Proteomes" id="UP000435649">
    <property type="component" value="Unassembled WGS sequence"/>
</dbReference>
<reference evidence="3 4" key="1">
    <citation type="submission" date="2019-08" db="EMBL/GenBank/DDBJ databases">
        <title>In-depth cultivation of the pig gut microbiome towards novel bacterial diversity and tailored functional studies.</title>
        <authorList>
            <person name="Wylensek D."/>
            <person name="Hitch T.C.A."/>
            <person name="Clavel T."/>
        </authorList>
    </citation>
    <scope>NUCLEOTIDE SEQUENCE [LARGE SCALE GENOMIC DNA]</scope>
    <source>
        <strain evidence="3 4">BBE-744-WT-12</strain>
    </source>
</reference>
<evidence type="ECO:0000256" key="2">
    <source>
        <dbReference type="SAM" id="MobiDB-lite"/>
    </source>
</evidence>
<keyword evidence="4" id="KW-1185">Reference proteome</keyword>
<dbReference type="PRINTS" id="PR00813">
    <property type="entry name" value="BCTERIALGSPG"/>
</dbReference>
<gene>
    <name evidence="3" type="ORF">FYJ85_14755</name>
</gene>
<comment type="caution">
    <text evidence="3">The sequence shown here is derived from an EMBL/GenBank/DDBJ whole genome shotgun (WGS) entry which is preliminary data.</text>
</comment>
<dbReference type="GO" id="GO:0015628">
    <property type="term" value="P:protein secretion by the type II secretion system"/>
    <property type="evidence" value="ECO:0007669"/>
    <property type="project" value="InterPro"/>
</dbReference>
<dbReference type="InterPro" id="IPR045584">
    <property type="entry name" value="Pilin-like"/>
</dbReference>
<evidence type="ECO:0000313" key="3">
    <source>
        <dbReference type="EMBL" id="MST98300.1"/>
    </source>
</evidence>
<dbReference type="Gene3D" id="3.30.700.10">
    <property type="entry name" value="Glycoprotein, Type 4 Pilin"/>
    <property type="match status" value="1"/>
</dbReference>
<proteinExistence type="predicted"/>
<dbReference type="InterPro" id="IPR000983">
    <property type="entry name" value="Bac_GSPG_pilin"/>
</dbReference>
<dbReference type="SUPFAM" id="SSF54523">
    <property type="entry name" value="Pili subunits"/>
    <property type="match status" value="1"/>
</dbReference>
<evidence type="ECO:0000313" key="4">
    <source>
        <dbReference type="Proteomes" id="UP000435649"/>
    </source>
</evidence>
<dbReference type="NCBIfam" id="TIGR04294">
    <property type="entry name" value="pre_pil_HX9DG"/>
    <property type="match status" value="1"/>
</dbReference>
<dbReference type="InterPro" id="IPR012902">
    <property type="entry name" value="N_methyl_site"/>
</dbReference>
<evidence type="ECO:0000256" key="1">
    <source>
        <dbReference type="ARBA" id="ARBA00022481"/>
    </source>
</evidence>
<feature type="region of interest" description="Disordered" evidence="2">
    <location>
        <begin position="192"/>
        <end position="216"/>
    </location>
</feature>
<dbReference type="PANTHER" id="PTHR30093">
    <property type="entry name" value="GENERAL SECRETION PATHWAY PROTEIN G"/>
    <property type="match status" value="1"/>
</dbReference>
<dbReference type="NCBIfam" id="TIGR02532">
    <property type="entry name" value="IV_pilin_GFxxxE"/>
    <property type="match status" value="1"/>
</dbReference>
<organism evidence="3 4">
    <name type="scientific">Victivallis lenta</name>
    <dbReference type="NCBI Taxonomy" id="2606640"/>
    <lineage>
        <taxon>Bacteria</taxon>
        <taxon>Pseudomonadati</taxon>
        <taxon>Lentisphaerota</taxon>
        <taxon>Lentisphaeria</taxon>
        <taxon>Victivallales</taxon>
        <taxon>Victivallaceae</taxon>
        <taxon>Victivallis</taxon>
    </lineage>
</organism>
<dbReference type="InterPro" id="IPR027558">
    <property type="entry name" value="Pre_pil_HX9DG_C"/>
</dbReference>